<comment type="function">
    <text evidence="5">An accessory protein needed during the final step in the assembly of 30S ribosomal subunit, possibly for assembly of the head region. Essential for efficient processing of 16S rRNA. May be needed both before and after RbfA during the maturation of 16S rRNA. It has affinity for free ribosomal 30S subunits but not for 70S ribosomes.</text>
</comment>
<dbReference type="InterPro" id="IPR056792">
    <property type="entry name" value="PRC_RimM"/>
</dbReference>
<dbReference type="GO" id="GO:0042274">
    <property type="term" value="P:ribosomal small subunit biogenesis"/>
    <property type="evidence" value="ECO:0007669"/>
    <property type="project" value="UniProtKB-UniRule"/>
</dbReference>
<keyword evidence="1 5" id="KW-0963">Cytoplasm</keyword>
<reference evidence="8" key="1">
    <citation type="submission" date="2020-10" db="EMBL/GenBank/DDBJ databases">
        <authorList>
            <person name="Gilroy R."/>
        </authorList>
    </citation>
    <scope>NUCLEOTIDE SEQUENCE</scope>
    <source>
        <strain evidence="8">ChiSjej4B22-8349</strain>
    </source>
</reference>
<dbReference type="Gene3D" id="2.40.30.60">
    <property type="entry name" value="RimM"/>
    <property type="match status" value="1"/>
</dbReference>
<evidence type="ECO:0000256" key="3">
    <source>
        <dbReference type="ARBA" id="ARBA00022552"/>
    </source>
</evidence>
<comment type="subunit">
    <text evidence="5">Binds ribosomal protein uS19.</text>
</comment>
<evidence type="ECO:0000256" key="2">
    <source>
        <dbReference type="ARBA" id="ARBA00022517"/>
    </source>
</evidence>
<evidence type="ECO:0000256" key="5">
    <source>
        <dbReference type="HAMAP-Rule" id="MF_00014"/>
    </source>
</evidence>
<dbReference type="PANTHER" id="PTHR33692:SF1">
    <property type="entry name" value="RIBOSOME MATURATION FACTOR RIMM"/>
    <property type="match status" value="1"/>
</dbReference>
<dbReference type="InterPro" id="IPR036976">
    <property type="entry name" value="RimM_N_sf"/>
</dbReference>
<accession>A0A9D1N6L1</accession>
<dbReference type="Proteomes" id="UP000824130">
    <property type="component" value="Unassembled WGS sequence"/>
</dbReference>
<dbReference type="InterPro" id="IPR009000">
    <property type="entry name" value="Transl_B-barrel_sf"/>
</dbReference>
<comment type="subcellular location">
    <subcellularLocation>
        <location evidence="5">Cytoplasm</location>
    </subcellularLocation>
</comment>
<keyword evidence="4 5" id="KW-0143">Chaperone</keyword>
<reference evidence="8" key="2">
    <citation type="journal article" date="2021" name="PeerJ">
        <title>Extensive microbial diversity within the chicken gut microbiome revealed by metagenomics and culture.</title>
        <authorList>
            <person name="Gilroy R."/>
            <person name="Ravi A."/>
            <person name="Getino M."/>
            <person name="Pursley I."/>
            <person name="Horton D.L."/>
            <person name="Alikhan N.F."/>
            <person name="Baker D."/>
            <person name="Gharbi K."/>
            <person name="Hall N."/>
            <person name="Watson M."/>
            <person name="Adriaenssens E.M."/>
            <person name="Foster-Nyarko E."/>
            <person name="Jarju S."/>
            <person name="Secka A."/>
            <person name="Antonio M."/>
            <person name="Oren A."/>
            <person name="Chaudhuri R.R."/>
            <person name="La Ragione R."/>
            <person name="Hildebrand F."/>
            <person name="Pallen M.J."/>
        </authorList>
    </citation>
    <scope>NUCLEOTIDE SEQUENCE</scope>
    <source>
        <strain evidence="8">ChiSjej4B22-8349</strain>
    </source>
</reference>
<comment type="caution">
    <text evidence="8">The sequence shown here is derived from an EMBL/GenBank/DDBJ whole genome shotgun (WGS) entry which is preliminary data.</text>
</comment>
<dbReference type="EMBL" id="DVOB01000088">
    <property type="protein sequence ID" value="HIU95871.1"/>
    <property type="molecule type" value="Genomic_DNA"/>
</dbReference>
<evidence type="ECO:0000259" key="6">
    <source>
        <dbReference type="Pfam" id="PF01782"/>
    </source>
</evidence>
<name>A0A9D1N6L1_9FIRM</name>
<protein>
    <recommendedName>
        <fullName evidence="5">Ribosome maturation factor RimM</fullName>
    </recommendedName>
</protein>
<sequence>MEKIKIGKIVGAVGLKGEVKVYNYSDRPDIYETTPSVYVGEILMDIERMRVHKNMVILKLDGISDRDGAERLRGREICITEKDLPPLPEGQYYVRDIIGMEVVDEDSGMLGHVTDVLQNTAQDIFQVELPDGRTVLIPKVDEFVLDIDAENRRIHVRLIEGLLDL</sequence>
<dbReference type="PANTHER" id="PTHR33692">
    <property type="entry name" value="RIBOSOME MATURATION FACTOR RIMM"/>
    <property type="match status" value="1"/>
</dbReference>
<dbReference type="GO" id="GO:0005737">
    <property type="term" value="C:cytoplasm"/>
    <property type="evidence" value="ECO:0007669"/>
    <property type="project" value="UniProtKB-SubCell"/>
</dbReference>
<dbReference type="NCBIfam" id="TIGR02273">
    <property type="entry name" value="16S_RimM"/>
    <property type="match status" value="1"/>
</dbReference>
<proteinExistence type="inferred from homology"/>
<dbReference type="InterPro" id="IPR011033">
    <property type="entry name" value="PRC_barrel-like_sf"/>
</dbReference>
<dbReference type="Pfam" id="PF01782">
    <property type="entry name" value="RimM"/>
    <property type="match status" value="1"/>
</dbReference>
<dbReference type="AlphaFoldDB" id="A0A9D1N6L1"/>
<dbReference type="SUPFAM" id="SSF50346">
    <property type="entry name" value="PRC-barrel domain"/>
    <property type="match status" value="1"/>
</dbReference>
<evidence type="ECO:0000256" key="1">
    <source>
        <dbReference type="ARBA" id="ARBA00022490"/>
    </source>
</evidence>
<dbReference type="GO" id="GO:0006364">
    <property type="term" value="P:rRNA processing"/>
    <property type="evidence" value="ECO:0007669"/>
    <property type="project" value="UniProtKB-UniRule"/>
</dbReference>
<evidence type="ECO:0000313" key="8">
    <source>
        <dbReference type="EMBL" id="HIU95871.1"/>
    </source>
</evidence>
<dbReference type="Pfam" id="PF24986">
    <property type="entry name" value="PRC_RimM"/>
    <property type="match status" value="1"/>
</dbReference>
<feature type="domain" description="Ribosome maturation factor RimM PRC barrel" evidence="7">
    <location>
        <begin position="95"/>
        <end position="162"/>
    </location>
</feature>
<dbReference type="GO" id="GO:0005840">
    <property type="term" value="C:ribosome"/>
    <property type="evidence" value="ECO:0007669"/>
    <property type="project" value="InterPro"/>
</dbReference>
<organism evidence="8 9">
    <name type="scientific">Candidatus Allocopromorpha excrementipullorum</name>
    <dbReference type="NCBI Taxonomy" id="2840743"/>
    <lineage>
        <taxon>Bacteria</taxon>
        <taxon>Bacillati</taxon>
        <taxon>Bacillota</taxon>
        <taxon>Clostridia</taxon>
        <taxon>Eubacteriales</taxon>
        <taxon>Eubacteriaceae</taxon>
        <taxon>Eubacteriaceae incertae sedis</taxon>
        <taxon>Candidatus Allocopromorpha</taxon>
    </lineage>
</organism>
<dbReference type="InterPro" id="IPR002676">
    <property type="entry name" value="RimM_N"/>
</dbReference>
<dbReference type="GO" id="GO:0043022">
    <property type="term" value="F:ribosome binding"/>
    <property type="evidence" value="ECO:0007669"/>
    <property type="project" value="InterPro"/>
</dbReference>
<keyword evidence="3 5" id="KW-0698">rRNA processing</keyword>
<evidence type="ECO:0000256" key="4">
    <source>
        <dbReference type="ARBA" id="ARBA00023186"/>
    </source>
</evidence>
<comment type="similarity">
    <text evidence="5">Belongs to the RimM family.</text>
</comment>
<keyword evidence="2 5" id="KW-0690">Ribosome biogenesis</keyword>
<comment type="domain">
    <text evidence="5">The PRC barrel domain binds ribosomal protein uS19.</text>
</comment>
<feature type="domain" description="RimM N-terminal" evidence="6">
    <location>
        <begin position="6"/>
        <end position="82"/>
    </location>
</feature>
<evidence type="ECO:0000259" key="7">
    <source>
        <dbReference type="Pfam" id="PF24986"/>
    </source>
</evidence>
<dbReference type="SUPFAM" id="SSF50447">
    <property type="entry name" value="Translation proteins"/>
    <property type="match status" value="1"/>
</dbReference>
<dbReference type="HAMAP" id="MF_00014">
    <property type="entry name" value="Ribosome_mat_RimM"/>
    <property type="match status" value="1"/>
</dbReference>
<dbReference type="InterPro" id="IPR011961">
    <property type="entry name" value="RimM"/>
</dbReference>
<evidence type="ECO:0000313" key="9">
    <source>
        <dbReference type="Proteomes" id="UP000824130"/>
    </source>
</evidence>
<dbReference type="Gene3D" id="2.30.30.240">
    <property type="entry name" value="PRC-barrel domain"/>
    <property type="match status" value="1"/>
</dbReference>
<gene>
    <name evidence="5 8" type="primary">rimM</name>
    <name evidence="8" type="ORF">IAD25_04075</name>
</gene>